<dbReference type="EMBL" id="QEVW01000003">
    <property type="protein sequence ID" value="RAW18519.1"/>
    <property type="molecule type" value="Genomic_DNA"/>
</dbReference>
<sequence>MICDLYQVFGIKHPHELDIDLIASIWGADIIYYNGKPKSHWEDWGSVIFLNKDTSLIQQRADFFHELAHIVRHEGHQDELPKLFVDLQEIQASNFRLMASMPYYLLPTPLDMTWGEYIGLLSEEFRVPIELAADRAEQIASRLHEEYHTYREDVEMMKSKIQMAVSLFRSSQTKQPSNESRRLLRQLKNQTGEY</sequence>
<protein>
    <recommendedName>
        <fullName evidence="1">IrrE N-terminal-like domain-containing protein</fullName>
    </recommendedName>
</protein>
<gene>
    <name evidence="2" type="ORF">DC345_04785</name>
</gene>
<name>A0A329R3C9_9BACL</name>
<evidence type="ECO:0000313" key="3">
    <source>
        <dbReference type="Proteomes" id="UP000250642"/>
    </source>
</evidence>
<dbReference type="Pfam" id="PF06114">
    <property type="entry name" value="Peptidase_M78"/>
    <property type="match status" value="1"/>
</dbReference>
<feature type="domain" description="IrrE N-terminal-like" evidence="1">
    <location>
        <begin position="39"/>
        <end position="136"/>
    </location>
</feature>
<organism evidence="2 3">
    <name type="scientific">Paenibacillus taichungensis</name>
    <dbReference type="NCBI Taxonomy" id="484184"/>
    <lineage>
        <taxon>Bacteria</taxon>
        <taxon>Bacillati</taxon>
        <taxon>Bacillota</taxon>
        <taxon>Bacilli</taxon>
        <taxon>Bacillales</taxon>
        <taxon>Paenibacillaceae</taxon>
        <taxon>Paenibacillus</taxon>
    </lineage>
</organism>
<evidence type="ECO:0000259" key="1">
    <source>
        <dbReference type="Pfam" id="PF06114"/>
    </source>
</evidence>
<accession>A0A329R3C9</accession>
<dbReference type="InterPro" id="IPR010359">
    <property type="entry name" value="IrrE_HExxH"/>
</dbReference>
<reference evidence="2 3" key="1">
    <citation type="submission" date="2018-04" db="EMBL/GenBank/DDBJ databases">
        <title>Paenibacillus taichungensis Genome sequencing and assembly.</title>
        <authorList>
            <person name="Xu J."/>
            <person name="Rensing C."/>
            <person name="Mazhar H.S."/>
        </authorList>
    </citation>
    <scope>NUCLEOTIDE SEQUENCE [LARGE SCALE GENOMIC DNA]</scope>
    <source>
        <strain evidence="2 3">NC1</strain>
    </source>
</reference>
<evidence type="ECO:0000313" key="2">
    <source>
        <dbReference type="EMBL" id="RAW18519.1"/>
    </source>
</evidence>
<proteinExistence type="predicted"/>
<dbReference type="Proteomes" id="UP000250642">
    <property type="component" value="Unassembled WGS sequence"/>
</dbReference>
<comment type="caution">
    <text evidence="2">The sequence shown here is derived from an EMBL/GenBank/DDBJ whole genome shotgun (WGS) entry which is preliminary data.</text>
</comment>
<dbReference type="AlphaFoldDB" id="A0A329R3C9"/>